<dbReference type="Proteomes" id="UP000249739">
    <property type="component" value="Unassembled WGS sequence"/>
</dbReference>
<dbReference type="AlphaFoldDB" id="A0A2W5HM09"/>
<feature type="region of interest" description="Disordered" evidence="1">
    <location>
        <begin position="1"/>
        <end position="58"/>
    </location>
</feature>
<proteinExistence type="predicted"/>
<dbReference type="EMBL" id="QFOT01000018">
    <property type="protein sequence ID" value="PZP56682.1"/>
    <property type="molecule type" value="Genomic_DNA"/>
</dbReference>
<sequence length="119" mass="14199">MTETTKGWTPERRPESKGWTAERRQAQRERILKNKPWEKSTGPKTIQGKKKSSQNALKTGYRTKELLAIRKYLRDSRRVMEAIYKRRFRLDRSPTYKLGSGEMDERTKEIILNWPIPTF</sequence>
<feature type="compositionally biased region" description="Basic and acidic residues" evidence="1">
    <location>
        <begin position="9"/>
        <end position="38"/>
    </location>
</feature>
<accession>A0A2W5HM09</accession>
<gene>
    <name evidence="2" type="ORF">DI586_02910</name>
</gene>
<evidence type="ECO:0000313" key="2">
    <source>
        <dbReference type="EMBL" id="PZP56682.1"/>
    </source>
</evidence>
<evidence type="ECO:0000313" key="3">
    <source>
        <dbReference type="Proteomes" id="UP000249739"/>
    </source>
</evidence>
<evidence type="ECO:0000256" key="1">
    <source>
        <dbReference type="SAM" id="MobiDB-lite"/>
    </source>
</evidence>
<protein>
    <submittedName>
        <fullName evidence="2">Uncharacterized protein</fullName>
    </submittedName>
</protein>
<name>A0A2W5HM09_9BACT</name>
<reference evidence="2 3" key="1">
    <citation type="submission" date="2017-08" db="EMBL/GenBank/DDBJ databases">
        <title>Infants hospitalized years apart are colonized by the same room-sourced microbial strains.</title>
        <authorList>
            <person name="Brooks B."/>
            <person name="Olm M.R."/>
            <person name="Firek B.A."/>
            <person name="Baker R."/>
            <person name="Thomas B.C."/>
            <person name="Morowitz M.J."/>
            <person name="Banfield J.F."/>
        </authorList>
    </citation>
    <scope>NUCLEOTIDE SEQUENCE [LARGE SCALE GENOMIC DNA]</scope>
    <source>
        <strain evidence="2">S2_006_000_R2_64</strain>
    </source>
</reference>
<comment type="caution">
    <text evidence="2">The sequence shown here is derived from an EMBL/GenBank/DDBJ whole genome shotgun (WGS) entry which is preliminary data.</text>
</comment>
<organism evidence="2 3">
    <name type="scientific">Micavibrio aeruginosavorus</name>
    <dbReference type="NCBI Taxonomy" id="349221"/>
    <lineage>
        <taxon>Bacteria</taxon>
        <taxon>Pseudomonadati</taxon>
        <taxon>Bdellovibrionota</taxon>
        <taxon>Bdellovibrionia</taxon>
        <taxon>Bdellovibrionales</taxon>
        <taxon>Pseudobdellovibrionaceae</taxon>
        <taxon>Micavibrio</taxon>
    </lineage>
</organism>